<dbReference type="Gene3D" id="1.25.10.10">
    <property type="entry name" value="Leucine-rich Repeat Variant"/>
    <property type="match status" value="2"/>
</dbReference>
<feature type="repeat" description="ARM" evidence="6">
    <location>
        <begin position="408"/>
        <end position="450"/>
    </location>
</feature>
<evidence type="ECO:0000256" key="6">
    <source>
        <dbReference type="PROSITE-ProRule" id="PRU00259"/>
    </source>
</evidence>
<evidence type="ECO:0000313" key="10">
    <source>
        <dbReference type="Proteomes" id="UP000830375"/>
    </source>
</evidence>
<dbReference type="EC" id="1.8.4.14" evidence="2"/>
<dbReference type="PROSITE" id="PS50176">
    <property type="entry name" value="ARM_REPEAT"/>
    <property type="match status" value="4"/>
</dbReference>
<dbReference type="Pfam" id="PF00514">
    <property type="entry name" value="Arm"/>
    <property type="match status" value="3"/>
</dbReference>
<evidence type="ECO:0000256" key="2">
    <source>
        <dbReference type="ARBA" id="ARBA00012498"/>
    </source>
</evidence>
<feature type="region of interest" description="Disordered" evidence="7">
    <location>
        <begin position="575"/>
        <end position="601"/>
    </location>
</feature>
<dbReference type="InterPro" id="IPR055164">
    <property type="entry name" value="EDR1/CTR1/ARMC3-like_pept-like"/>
</dbReference>
<dbReference type="InterPro" id="IPR011057">
    <property type="entry name" value="Mss4-like_sf"/>
</dbReference>
<dbReference type="PANTHER" id="PTHR46618:SF1">
    <property type="entry name" value="ARMADILLO REPEAT-CONTAINING PROTEIN 3"/>
    <property type="match status" value="1"/>
</dbReference>
<dbReference type="SMART" id="SM00185">
    <property type="entry name" value="ARM"/>
    <property type="match status" value="10"/>
</dbReference>
<comment type="caution">
    <text evidence="9">The sequence shown here is derived from an EMBL/GenBank/DDBJ whole genome shotgun (WGS) entry which is preliminary data.</text>
</comment>
<dbReference type="InterPro" id="IPR016024">
    <property type="entry name" value="ARM-type_fold"/>
</dbReference>
<gene>
    <name evidence="9" type="ORF">H4Q32_020244</name>
</gene>
<dbReference type="PANTHER" id="PTHR46618">
    <property type="entry name" value="ARMADILLO REPEAT-CONTAINING PROTEIN 3"/>
    <property type="match status" value="1"/>
</dbReference>
<dbReference type="InterPro" id="IPR052441">
    <property type="entry name" value="Armadillo-Ser/Thr_Kinase"/>
</dbReference>
<keyword evidence="4" id="KW-0560">Oxidoreductase</keyword>
<dbReference type="Gene3D" id="2.170.150.20">
    <property type="entry name" value="Peptide methionine sulfoxide reductase"/>
    <property type="match status" value="1"/>
</dbReference>
<dbReference type="SUPFAM" id="SSF51316">
    <property type="entry name" value="Mss4-like"/>
    <property type="match status" value="1"/>
</dbReference>
<evidence type="ECO:0000256" key="7">
    <source>
        <dbReference type="SAM" id="MobiDB-lite"/>
    </source>
</evidence>
<evidence type="ECO:0000256" key="3">
    <source>
        <dbReference type="ARBA" id="ARBA00022737"/>
    </source>
</evidence>
<comment type="catalytic activity">
    <reaction evidence="5">
        <text>[thioredoxin]-disulfide + L-methionine + H2O = L-methionine (R)-S-oxide + [thioredoxin]-dithiol</text>
        <dbReference type="Rhea" id="RHEA:21260"/>
        <dbReference type="Rhea" id="RHEA-COMP:10698"/>
        <dbReference type="Rhea" id="RHEA-COMP:10700"/>
        <dbReference type="ChEBI" id="CHEBI:15377"/>
        <dbReference type="ChEBI" id="CHEBI:29950"/>
        <dbReference type="ChEBI" id="CHEBI:50058"/>
        <dbReference type="ChEBI" id="CHEBI:57844"/>
        <dbReference type="ChEBI" id="CHEBI:58773"/>
        <dbReference type="EC" id="1.8.4.14"/>
    </reaction>
</comment>
<comment type="similarity">
    <text evidence="1">Belongs to the MsrB Met sulfoxide reductase family.</text>
</comment>
<protein>
    <recommendedName>
        <fullName evidence="2">L-methionine (R)-S-oxide reductase</fullName>
        <ecNumber evidence="2">1.8.4.14</ecNumber>
    </recommendedName>
</protein>
<evidence type="ECO:0000313" key="9">
    <source>
        <dbReference type="EMBL" id="KAI2649044.1"/>
    </source>
</evidence>
<feature type="repeat" description="ARM" evidence="6">
    <location>
        <begin position="325"/>
        <end position="353"/>
    </location>
</feature>
<dbReference type="NCBIfam" id="TIGR00357">
    <property type="entry name" value="peptide-methionine (R)-S-oxide reductase MsrB"/>
    <property type="match status" value="1"/>
</dbReference>
<accession>A0ABQ8LEA5</accession>
<organism evidence="9 10">
    <name type="scientific">Labeo rohita</name>
    <name type="common">Indian major carp</name>
    <name type="synonym">Cyprinus rohita</name>
    <dbReference type="NCBI Taxonomy" id="84645"/>
    <lineage>
        <taxon>Eukaryota</taxon>
        <taxon>Metazoa</taxon>
        <taxon>Chordata</taxon>
        <taxon>Craniata</taxon>
        <taxon>Vertebrata</taxon>
        <taxon>Euteleostomi</taxon>
        <taxon>Actinopterygii</taxon>
        <taxon>Neopterygii</taxon>
        <taxon>Teleostei</taxon>
        <taxon>Ostariophysi</taxon>
        <taxon>Cypriniformes</taxon>
        <taxon>Cyprinidae</taxon>
        <taxon>Labeoninae</taxon>
        <taxon>Labeonini</taxon>
        <taxon>Labeo</taxon>
    </lineage>
</organism>
<sequence>MLSSPEEEVLAKACESIHKFAEKGDENKASLMCLGAIEPLSRLISHEDKTVRRNAVMALGVMASNNEVKKCLKTLDVIPAIISKLSPEENIVVHEFATLCLTSLSVDFSYKVQIFEHKGLEPLIQLLSSPDPDVKKNSVECIFNLVQDFQNRAALQGLNGLPPLLELLRSEFPVIQQLALRTIENITTDSETRVAFGNVQGFDRILEILGTKEFSDLHEGALRVILNCLEDSKSMQLIQTMGGLEQLLQFVGMSTLPEAQANAVKAIAKMAQSSENRKILHERNIEKTLTDLLMQENESVRTAACQAVATVSKNLSSKDTFRCLDAIKPIVQLLNSEESELRMAAAEALSSLTNSNNLNAYAIHDAEGDMLLVRQLRDSCTGAAVYAASVLTNMASQEDLRRSILAHEAMPSLVELLHSTDNNILISATQAVASLACDAEARLELRNVGGLTPLVQLLKSINAEIRRNTCWAISVCANDEITALELCNAGALEILQEINLSPNRKNKFTELALQKLLDSNLSLKYSLTGHLSASDITTDGFYDPGQIKKGHQVHTLEEISKQAVNQHRATIAVNGKLPDHKMKGKGQKEDEKKKDEDEYKPQPEMVVDEAWSLPYDAAFHNLVKEAVESILPLQDVVKMYTALAKLVCDAMGGQVEPDKLHNYLWELHISELKFEAGSNIVLIGKIKKGTYFHRALLYKVLADRIGLSCSLTRGEYNRAWNEIFITGPKKTYVEKVRPLHETICREKCHGFLFVSPLSFPTERPSNQFYLRGGYLQGFGLCLQQRSLTRYDKSTDWQSKLTPEQYVVTREKGTEVPFSGIYLNHNEVGMYHCVCCDSPLFSSEAKYDSGTGWPSFYEAHGTWEKDESHANIVRRPDNSLGSTGTEVICKHCDAHLGHVFDDGPDPTGQRFCINSVALNFKPREK</sequence>
<feature type="repeat" description="ARM" evidence="6">
    <location>
        <begin position="159"/>
        <end position="201"/>
    </location>
</feature>
<feature type="repeat" description="ARM" evidence="6">
    <location>
        <begin position="118"/>
        <end position="160"/>
    </location>
</feature>
<keyword evidence="3" id="KW-0677">Repeat</keyword>
<dbReference type="Pfam" id="PF13646">
    <property type="entry name" value="HEAT_2"/>
    <property type="match status" value="1"/>
</dbReference>
<proteinExistence type="inferred from homology"/>
<feature type="compositionally biased region" description="Basic and acidic residues" evidence="7">
    <location>
        <begin position="577"/>
        <end position="601"/>
    </location>
</feature>
<feature type="domain" description="MsrB" evidence="8">
    <location>
        <begin position="793"/>
        <end position="922"/>
    </location>
</feature>
<dbReference type="SUPFAM" id="SSF48371">
    <property type="entry name" value="ARM repeat"/>
    <property type="match status" value="2"/>
</dbReference>
<dbReference type="Pfam" id="PF01641">
    <property type="entry name" value="SelR"/>
    <property type="match status" value="1"/>
</dbReference>
<evidence type="ECO:0000256" key="4">
    <source>
        <dbReference type="ARBA" id="ARBA00023002"/>
    </source>
</evidence>
<keyword evidence="10" id="KW-1185">Reference proteome</keyword>
<dbReference type="InterPro" id="IPR000225">
    <property type="entry name" value="Armadillo"/>
</dbReference>
<dbReference type="Pfam" id="PF14381">
    <property type="entry name" value="EDR1_CTR1_ARMC3_pept"/>
    <property type="match status" value="1"/>
</dbReference>
<evidence type="ECO:0000259" key="8">
    <source>
        <dbReference type="PROSITE" id="PS51790"/>
    </source>
</evidence>
<evidence type="ECO:0000256" key="1">
    <source>
        <dbReference type="ARBA" id="ARBA00007174"/>
    </source>
</evidence>
<dbReference type="InterPro" id="IPR011989">
    <property type="entry name" value="ARM-like"/>
</dbReference>
<dbReference type="EMBL" id="JACTAM010000024">
    <property type="protein sequence ID" value="KAI2649044.1"/>
    <property type="molecule type" value="Genomic_DNA"/>
</dbReference>
<name>A0ABQ8LEA5_LABRO</name>
<reference evidence="9 10" key="1">
    <citation type="submission" date="2022-01" db="EMBL/GenBank/DDBJ databases">
        <title>A high-quality chromosome-level genome assembly of rohu carp, Labeo rohita.</title>
        <authorList>
            <person name="Arick M.A. II"/>
            <person name="Hsu C.-Y."/>
            <person name="Magbanua Z."/>
            <person name="Pechanova O."/>
            <person name="Grover C."/>
            <person name="Miller E."/>
            <person name="Thrash A."/>
            <person name="Ezzel L."/>
            <person name="Alam S."/>
            <person name="Benzie J."/>
            <person name="Hamilton M."/>
            <person name="Karsi A."/>
            <person name="Lawrence M.L."/>
            <person name="Peterson D.G."/>
        </authorList>
    </citation>
    <scope>NUCLEOTIDE SEQUENCE [LARGE SCALE GENOMIC DNA]</scope>
    <source>
        <strain evidence="10">BAU-BD-2019</strain>
        <tissue evidence="9">Blood</tissue>
    </source>
</reference>
<evidence type="ECO:0000256" key="5">
    <source>
        <dbReference type="ARBA" id="ARBA00049261"/>
    </source>
</evidence>
<dbReference type="Proteomes" id="UP000830375">
    <property type="component" value="Unassembled WGS sequence"/>
</dbReference>
<dbReference type="PROSITE" id="PS51790">
    <property type="entry name" value="MSRB"/>
    <property type="match status" value="1"/>
</dbReference>
<dbReference type="InterPro" id="IPR002579">
    <property type="entry name" value="Met_Sox_Rdtase_MsrB_dom"/>
</dbReference>